<name>A0A4R6TMQ7_9FLAO</name>
<dbReference type="Pfam" id="PF13650">
    <property type="entry name" value="Asp_protease_2"/>
    <property type="match status" value="1"/>
</dbReference>
<accession>A0A4R6TMQ7</accession>
<protein>
    <submittedName>
        <fullName evidence="1">Aspartyl protease</fullName>
    </submittedName>
</protein>
<evidence type="ECO:0000313" key="2">
    <source>
        <dbReference type="Proteomes" id="UP000295468"/>
    </source>
</evidence>
<dbReference type="Gene3D" id="2.40.70.10">
    <property type="entry name" value="Acid Proteases"/>
    <property type="match status" value="1"/>
</dbReference>
<keyword evidence="2" id="KW-1185">Reference proteome</keyword>
<dbReference type="InterPro" id="IPR021109">
    <property type="entry name" value="Peptidase_aspartic_dom_sf"/>
</dbReference>
<dbReference type="OrthoDB" id="5975497at2"/>
<dbReference type="InterPro" id="IPR001969">
    <property type="entry name" value="Aspartic_peptidase_AS"/>
</dbReference>
<gene>
    <name evidence="1" type="ORF">CLV82_0165</name>
</gene>
<dbReference type="RefSeq" id="WP_133642414.1">
    <property type="nucleotide sequence ID" value="NZ_SNYI01000001.1"/>
</dbReference>
<dbReference type="PROSITE" id="PS00141">
    <property type="entry name" value="ASP_PROTEASE"/>
    <property type="match status" value="1"/>
</dbReference>
<comment type="caution">
    <text evidence="1">The sequence shown here is derived from an EMBL/GenBank/DDBJ whole genome shotgun (WGS) entry which is preliminary data.</text>
</comment>
<dbReference type="SUPFAM" id="SSF50630">
    <property type="entry name" value="Acid proteases"/>
    <property type="match status" value="1"/>
</dbReference>
<keyword evidence="1" id="KW-0645">Protease</keyword>
<dbReference type="GO" id="GO:0006508">
    <property type="term" value="P:proteolysis"/>
    <property type="evidence" value="ECO:0007669"/>
    <property type="project" value="UniProtKB-KW"/>
</dbReference>
<proteinExistence type="predicted"/>
<reference evidence="1 2" key="1">
    <citation type="submission" date="2019-03" db="EMBL/GenBank/DDBJ databases">
        <title>Genomic Encyclopedia of Archaeal and Bacterial Type Strains, Phase II (KMG-II): from individual species to whole genera.</title>
        <authorList>
            <person name="Goeker M."/>
        </authorList>
    </citation>
    <scope>NUCLEOTIDE SEQUENCE [LARGE SCALE GENOMIC DNA]</scope>
    <source>
        <strain evidence="1 2">DSM 18435</strain>
    </source>
</reference>
<dbReference type="EMBL" id="SNYI01000001">
    <property type="protein sequence ID" value="TDQ32340.1"/>
    <property type="molecule type" value="Genomic_DNA"/>
</dbReference>
<sequence length="147" mass="16224">MSSLKKFLKSKKYLRVPMKLTATNHLEVKAEINGLPGRFILDTGASSTCVGLEQADRFQLDSEVSEVLAAGAGASDLATRISEKNHICLGKWEDKEAQIVILDLVHVNQALLLHEAEEVDGIIGADLLENGRAVIDYHKKVLYLRKK</sequence>
<keyword evidence="1" id="KW-0378">Hydrolase</keyword>
<dbReference type="CDD" id="cd05483">
    <property type="entry name" value="retropepsin_like_bacteria"/>
    <property type="match status" value="1"/>
</dbReference>
<evidence type="ECO:0000313" key="1">
    <source>
        <dbReference type="EMBL" id="TDQ32340.1"/>
    </source>
</evidence>
<dbReference type="Proteomes" id="UP000295468">
    <property type="component" value="Unassembled WGS sequence"/>
</dbReference>
<organism evidence="1 2">
    <name type="scientific">Zeaxanthinibacter enoshimensis</name>
    <dbReference type="NCBI Taxonomy" id="392009"/>
    <lineage>
        <taxon>Bacteria</taxon>
        <taxon>Pseudomonadati</taxon>
        <taxon>Bacteroidota</taxon>
        <taxon>Flavobacteriia</taxon>
        <taxon>Flavobacteriales</taxon>
        <taxon>Flavobacteriaceae</taxon>
        <taxon>Zeaxanthinibacter</taxon>
    </lineage>
</organism>
<dbReference type="GO" id="GO:0004190">
    <property type="term" value="F:aspartic-type endopeptidase activity"/>
    <property type="evidence" value="ECO:0007669"/>
    <property type="project" value="InterPro"/>
</dbReference>
<dbReference type="InterPro" id="IPR034122">
    <property type="entry name" value="Retropepsin-like_bacterial"/>
</dbReference>
<dbReference type="AlphaFoldDB" id="A0A4R6TMQ7"/>